<accession>A0ABN9RAB1</accession>
<proteinExistence type="predicted"/>
<comment type="caution">
    <text evidence="1">The sequence shown here is derived from an EMBL/GenBank/DDBJ whole genome shotgun (WGS) entry which is preliminary data.</text>
</comment>
<reference evidence="1" key="1">
    <citation type="submission" date="2023-10" db="EMBL/GenBank/DDBJ databases">
        <authorList>
            <person name="Chen Y."/>
            <person name="Shah S."/>
            <person name="Dougan E. K."/>
            <person name="Thang M."/>
            <person name="Chan C."/>
        </authorList>
    </citation>
    <scope>NUCLEOTIDE SEQUENCE [LARGE SCALE GENOMIC DNA]</scope>
</reference>
<dbReference type="Proteomes" id="UP001189429">
    <property type="component" value="Unassembled WGS sequence"/>
</dbReference>
<keyword evidence="2" id="KW-1185">Reference proteome</keyword>
<protein>
    <submittedName>
        <fullName evidence="1">Uncharacterized protein</fullName>
    </submittedName>
</protein>
<evidence type="ECO:0000313" key="1">
    <source>
        <dbReference type="EMBL" id="CAK0815857.1"/>
    </source>
</evidence>
<dbReference type="EMBL" id="CAUYUJ010006025">
    <property type="protein sequence ID" value="CAK0815857.1"/>
    <property type="molecule type" value="Genomic_DNA"/>
</dbReference>
<gene>
    <name evidence="1" type="ORF">PCOR1329_LOCUS19008</name>
</gene>
<sequence length="465" mass="49637">MPLPFARFPPFSASWEALVATAGFASKFWSERTPGEVRGVAVSVPLGFPTDVRVTFRATARAPGFGPRVAQAGKRALRETGLEVFRPSGALFGALFRAPGAVRKGLGIKLGLGEGSLVQGFLFPLRARFPHAARSESPAVALVASMKTSTATSFTSKAATTRSLSPAQQLVEASRSSSPFIDGLWILDAHPCRTDKVRHLLSPALAAFLEDPAFQYSCTSLGGHAAPGRVDWRAIYPWVVDVLGAANSQACLEPELEIGDDSYASIVKRFDKTTGSWMCNAPLSENILPFAQFVVAVLYLEAQEEARKRTEREQQIRELLQSECAQEGNPGDPGLALLWDTDDVLELRVVLPDGLGEVSTSGGCVDCGEGTDLAEESCGVDPLQPVKSILWADFDPQATGPDAARSAPPGQYQVQVVLAERRSGKPCHWACQVSVDGKLSVFGGTWGNTDMQDVAAFSKSEPASG</sequence>
<evidence type="ECO:0000313" key="2">
    <source>
        <dbReference type="Proteomes" id="UP001189429"/>
    </source>
</evidence>
<organism evidence="1 2">
    <name type="scientific">Prorocentrum cordatum</name>
    <dbReference type="NCBI Taxonomy" id="2364126"/>
    <lineage>
        <taxon>Eukaryota</taxon>
        <taxon>Sar</taxon>
        <taxon>Alveolata</taxon>
        <taxon>Dinophyceae</taxon>
        <taxon>Prorocentrales</taxon>
        <taxon>Prorocentraceae</taxon>
        <taxon>Prorocentrum</taxon>
    </lineage>
</organism>
<name>A0ABN9RAB1_9DINO</name>